<evidence type="ECO:0000313" key="5">
    <source>
        <dbReference type="Proteomes" id="UP000826271"/>
    </source>
</evidence>
<accession>A0AAV6XV53</accession>
<sequence>MDEFSAFADVPTDRCGCLCCIPTLAITLWIGLSFNLKGPRCYIQEFYVPTLDLSQNHSNSTNSTNPSLFFDIALKNILDDHSIRYGDVNLTFSYRRNAVANYTVPSFYQGKGKTAHRREVVEARGVPWEDARRVVSNGSKVVFRVDLAARPRFRFWFWYSKKKGVRIGADVEVDGSGMKVYKDKIRLNDAVSKGGVGYFVLLLSLSITLFLLD</sequence>
<dbReference type="GO" id="GO:0005886">
    <property type="term" value="C:plasma membrane"/>
    <property type="evidence" value="ECO:0007669"/>
    <property type="project" value="TreeGrafter"/>
</dbReference>
<dbReference type="EMBL" id="WHWC01000003">
    <property type="protein sequence ID" value="KAG8386901.1"/>
    <property type="molecule type" value="Genomic_DNA"/>
</dbReference>
<dbReference type="Proteomes" id="UP000826271">
    <property type="component" value="Unassembled WGS sequence"/>
</dbReference>
<keyword evidence="5" id="KW-1185">Reference proteome</keyword>
<keyword evidence="3" id="KW-1133">Transmembrane helix</keyword>
<evidence type="ECO:0000256" key="2">
    <source>
        <dbReference type="ARBA" id="ARBA00023136"/>
    </source>
</evidence>
<evidence type="ECO:0008006" key="6">
    <source>
        <dbReference type="Google" id="ProtNLM"/>
    </source>
</evidence>
<keyword evidence="2 3" id="KW-0472">Membrane</keyword>
<dbReference type="AlphaFoldDB" id="A0AAV6XV53"/>
<gene>
    <name evidence="4" type="ORF">BUALT_Bualt03G0197000</name>
</gene>
<comment type="caution">
    <text evidence="4">The sequence shown here is derived from an EMBL/GenBank/DDBJ whole genome shotgun (WGS) entry which is preliminary data.</text>
</comment>
<protein>
    <recommendedName>
        <fullName evidence="6">Protein NDR1-like</fullName>
    </recommendedName>
</protein>
<dbReference type="PANTHER" id="PTHR31415">
    <property type="entry name" value="OS05G0367900 PROTEIN"/>
    <property type="match status" value="1"/>
</dbReference>
<evidence type="ECO:0000256" key="1">
    <source>
        <dbReference type="ARBA" id="ARBA00004370"/>
    </source>
</evidence>
<evidence type="ECO:0000256" key="3">
    <source>
        <dbReference type="SAM" id="Phobius"/>
    </source>
</evidence>
<proteinExistence type="predicted"/>
<organism evidence="4 5">
    <name type="scientific">Buddleja alternifolia</name>
    <dbReference type="NCBI Taxonomy" id="168488"/>
    <lineage>
        <taxon>Eukaryota</taxon>
        <taxon>Viridiplantae</taxon>
        <taxon>Streptophyta</taxon>
        <taxon>Embryophyta</taxon>
        <taxon>Tracheophyta</taxon>
        <taxon>Spermatophyta</taxon>
        <taxon>Magnoliopsida</taxon>
        <taxon>eudicotyledons</taxon>
        <taxon>Gunneridae</taxon>
        <taxon>Pentapetalae</taxon>
        <taxon>asterids</taxon>
        <taxon>lamiids</taxon>
        <taxon>Lamiales</taxon>
        <taxon>Scrophulariaceae</taxon>
        <taxon>Buddlejeae</taxon>
        <taxon>Buddleja</taxon>
    </lineage>
</organism>
<dbReference type="GO" id="GO:0009506">
    <property type="term" value="C:plasmodesma"/>
    <property type="evidence" value="ECO:0007669"/>
    <property type="project" value="TreeGrafter"/>
</dbReference>
<dbReference type="PANTHER" id="PTHR31415:SF52">
    <property type="entry name" value="LATE EMBRYOGENESIS ABUNDANT (LEA) HYDROXYPROLINE-RICH GLYCOPROTEIN FAMILY-RELATED"/>
    <property type="match status" value="1"/>
</dbReference>
<comment type="subcellular location">
    <subcellularLocation>
        <location evidence="1">Membrane</location>
    </subcellularLocation>
</comment>
<evidence type="ECO:0000313" key="4">
    <source>
        <dbReference type="EMBL" id="KAG8386901.1"/>
    </source>
</evidence>
<dbReference type="InterPro" id="IPR044839">
    <property type="entry name" value="NDR1-like"/>
</dbReference>
<feature type="transmembrane region" description="Helical" evidence="3">
    <location>
        <begin position="195"/>
        <end position="212"/>
    </location>
</feature>
<dbReference type="GO" id="GO:0098542">
    <property type="term" value="P:defense response to other organism"/>
    <property type="evidence" value="ECO:0007669"/>
    <property type="project" value="InterPro"/>
</dbReference>
<name>A0AAV6XV53_9LAMI</name>
<reference evidence="4" key="1">
    <citation type="submission" date="2019-10" db="EMBL/GenBank/DDBJ databases">
        <authorList>
            <person name="Zhang R."/>
            <person name="Pan Y."/>
            <person name="Wang J."/>
            <person name="Ma R."/>
            <person name="Yu S."/>
        </authorList>
    </citation>
    <scope>NUCLEOTIDE SEQUENCE</scope>
    <source>
        <strain evidence="4">LA-IB0</strain>
        <tissue evidence="4">Leaf</tissue>
    </source>
</reference>
<keyword evidence="3" id="KW-0812">Transmembrane</keyword>